<keyword evidence="1" id="KW-0472">Membrane</keyword>
<accession>A0A417YY33</accession>
<name>A0A417YY33_9BACI</name>
<reference evidence="2 3" key="1">
    <citation type="journal article" date="2017" name="Int. J. Syst. Evol. Microbiol.">
        <title>Bacillus notoginsengisoli sp. nov., a novel bacterium isolated from the rhizosphere of Panax notoginseng.</title>
        <authorList>
            <person name="Zhang M.Y."/>
            <person name="Cheng J."/>
            <person name="Cai Y."/>
            <person name="Zhang T.Y."/>
            <person name="Wu Y.Y."/>
            <person name="Manikprabhu D."/>
            <person name="Li W.J."/>
            <person name="Zhang Y.X."/>
        </authorList>
    </citation>
    <scope>NUCLEOTIDE SEQUENCE [LARGE SCALE GENOMIC DNA]</scope>
    <source>
        <strain evidence="2 3">JCM 30743</strain>
    </source>
</reference>
<evidence type="ECO:0000256" key="1">
    <source>
        <dbReference type="SAM" id="Phobius"/>
    </source>
</evidence>
<keyword evidence="3" id="KW-1185">Reference proteome</keyword>
<dbReference type="RefSeq" id="WP_118919918.1">
    <property type="nucleotide sequence ID" value="NZ_QWEG01000003.1"/>
</dbReference>
<feature type="transmembrane region" description="Helical" evidence="1">
    <location>
        <begin position="7"/>
        <end position="29"/>
    </location>
</feature>
<dbReference type="OrthoDB" id="2412610at2"/>
<protein>
    <submittedName>
        <fullName evidence="2">DUF2140 family protein</fullName>
    </submittedName>
</protein>
<dbReference type="InterPro" id="IPR018672">
    <property type="entry name" value="DUF2140"/>
</dbReference>
<sequence length="192" mass="22121">MNNRWKTAFFILLGIVVAAIVTLMILVAIPPEGSKQERVGIKEGDRVEFNIRTNKEDVNKLVNYYLEKEVSETPVNYRVEVKDEVELYGTVPFFSQQLNMKLTFVPEAQKNGDLLLRQKSISVGQLHLPVPYVLDFIRKSYEIPRGVEILPNERQIYIHMQKLKLKSDAKLKANAFDLEKDDISFTLLVPVK</sequence>
<comment type="caution">
    <text evidence="2">The sequence shown here is derived from an EMBL/GenBank/DDBJ whole genome shotgun (WGS) entry which is preliminary data.</text>
</comment>
<proteinExistence type="predicted"/>
<dbReference type="EMBL" id="QWEG01000003">
    <property type="protein sequence ID" value="RHW42262.1"/>
    <property type="molecule type" value="Genomic_DNA"/>
</dbReference>
<dbReference type="AlphaFoldDB" id="A0A417YY33"/>
<dbReference type="Proteomes" id="UP000284416">
    <property type="component" value="Unassembled WGS sequence"/>
</dbReference>
<keyword evidence="1" id="KW-0812">Transmembrane</keyword>
<evidence type="ECO:0000313" key="2">
    <source>
        <dbReference type="EMBL" id="RHW42262.1"/>
    </source>
</evidence>
<dbReference type="Pfam" id="PF09911">
    <property type="entry name" value="DUF2140"/>
    <property type="match status" value="1"/>
</dbReference>
<organism evidence="2 3">
    <name type="scientific">Neobacillus notoginsengisoli</name>
    <dbReference type="NCBI Taxonomy" id="1578198"/>
    <lineage>
        <taxon>Bacteria</taxon>
        <taxon>Bacillati</taxon>
        <taxon>Bacillota</taxon>
        <taxon>Bacilli</taxon>
        <taxon>Bacillales</taxon>
        <taxon>Bacillaceae</taxon>
        <taxon>Neobacillus</taxon>
    </lineage>
</organism>
<gene>
    <name evidence="2" type="ORF">D1B31_06465</name>
</gene>
<keyword evidence="1" id="KW-1133">Transmembrane helix</keyword>
<evidence type="ECO:0000313" key="3">
    <source>
        <dbReference type="Proteomes" id="UP000284416"/>
    </source>
</evidence>